<name>A0A6P2BS51_9ACTN</name>
<dbReference type="EMBL" id="RPFW01000010">
    <property type="protein sequence ID" value="TVZ00103.1"/>
    <property type="molecule type" value="Genomic_DNA"/>
</dbReference>
<keyword evidence="2" id="KW-1185">Reference proteome</keyword>
<dbReference type="InterPro" id="IPR046198">
    <property type="entry name" value="DUF6230"/>
</dbReference>
<accession>A0A6P2BS51</accession>
<comment type="caution">
    <text evidence="1">The sequence shown here is derived from an EMBL/GenBank/DDBJ whole genome shotgun (WGS) entry which is preliminary data.</text>
</comment>
<evidence type="ECO:0000313" key="2">
    <source>
        <dbReference type="Proteomes" id="UP000460272"/>
    </source>
</evidence>
<dbReference type="AlphaFoldDB" id="A0A6P2BS51"/>
<reference evidence="1 2" key="1">
    <citation type="submission" date="2018-11" db="EMBL/GenBank/DDBJ databases">
        <title>Trebonia kvetii gen.nov., sp.nov., a novel acidophilic actinobacterium, and proposal of the new actinobacterial family Treboniaceae fam. nov.</title>
        <authorList>
            <person name="Rapoport D."/>
            <person name="Sagova-Mareckova M."/>
            <person name="Sedlacek I."/>
            <person name="Provaznik J."/>
            <person name="Kralova S."/>
            <person name="Pavlinic D."/>
            <person name="Benes V."/>
            <person name="Kopecky J."/>
        </authorList>
    </citation>
    <scope>NUCLEOTIDE SEQUENCE [LARGE SCALE GENOMIC DNA]</scope>
    <source>
        <strain evidence="1 2">15Tr583</strain>
    </source>
</reference>
<sequence>MASSMETGPQEGRVRWRRFAAAFVPAILAAAVLVLLTARSVLAVSFNISGTPFVVTASHLDGHGFEQFGTVDTSVLNNLPGNTNQVILTANAIRSATISHLCLSVTVGGLSMVITAGTGGTPVTASNLVVDADQFSGEASFTQINIGRDPSTLNQVPGVTGQPGGYALQAATVEIENLRQHAYATTAGSFTLPGFRLHFGGAC</sequence>
<protein>
    <submittedName>
        <fullName evidence="1">Cholesterol esterase</fullName>
    </submittedName>
</protein>
<dbReference type="Pfam" id="PF19741">
    <property type="entry name" value="DUF6230"/>
    <property type="match status" value="1"/>
</dbReference>
<dbReference type="Proteomes" id="UP000460272">
    <property type="component" value="Unassembled WGS sequence"/>
</dbReference>
<evidence type="ECO:0000313" key="1">
    <source>
        <dbReference type="EMBL" id="TVZ00103.1"/>
    </source>
</evidence>
<dbReference type="RefSeq" id="WP_145861682.1">
    <property type="nucleotide sequence ID" value="NZ_RPFW01000010.1"/>
</dbReference>
<dbReference type="OrthoDB" id="3869662at2"/>
<proteinExistence type="predicted"/>
<gene>
    <name evidence="1" type="ORF">EAS64_39230</name>
</gene>
<organism evidence="1 2">
    <name type="scientific">Trebonia kvetii</name>
    <dbReference type="NCBI Taxonomy" id="2480626"/>
    <lineage>
        <taxon>Bacteria</taxon>
        <taxon>Bacillati</taxon>
        <taxon>Actinomycetota</taxon>
        <taxon>Actinomycetes</taxon>
        <taxon>Streptosporangiales</taxon>
        <taxon>Treboniaceae</taxon>
        <taxon>Trebonia</taxon>
    </lineage>
</organism>